<gene>
    <name evidence="3" type="ORF">SAMN04488509_105137</name>
</gene>
<dbReference type="Gene3D" id="3.50.30.30">
    <property type="match status" value="1"/>
</dbReference>
<proteinExistence type="predicted"/>
<dbReference type="InterPro" id="IPR007484">
    <property type="entry name" value="Peptidase_M28"/>
</dbReference>
<sequence length="556" mass="60114">MPRTARPFALAAALALALAGCTQAPHSVAPPSFDENGAARRIEADLRFLADDLLEGRAAGTRGYDIAAHYVAAEYRRLGLEPGGDDGSYFQRVPLIEAQRVPGAAELVLEGIGDNAGRSERFEFQADFLPGVNFNANTHSLEAPLVFVGQGVAAPEFEHDDFRGLDVRGKVVVVLSGAPERFPNDQRAYYSSGLVKNAGFVQRGAVGVITLGDPERESKSPWARGARNWLVPAMRLRGPDGKAVDSFPELTATASMGAHVAERLFAGAPMPAEEVFARLDRGELVGFELPWRVRMAGQTRQQNVDSVNVVGRLPGSDPQLADEHVVLTAHLDHVGIGAPVDGDNIYNGAFDNALGSAILMEAARQAMAAPRPKRSQLFIALTAEEKGLLGAEYFARWPTVSKDGLIANVNMDMPVMLTDLRDVIPIGVENSSLAPIVKQAAGELGIELSPDPKPEEVVFVRSDQYAFIRQGIPAVYMDGGVVARDASVDALDQLDDFLRERYHQPNDDAKQPIHYPSAARLARLNQVVAQRVADEAQRPRWNEGNFFGLRFAKGGD</sequence>
<dbReference type="GO" id="GO:0006508">
    <property type="term" value="P:proteolysis"/>
    <property type="evidence" value="ECO:0007669"/>
    <property type="project" value="InterPro"/>
</dbReference>
<dbReference type="EMBL" id="FNAG01000005">
    <property type="protein sequence ID" value="SDD68588.1"/>
    <property type="molecule type" value="Genomic_DNA"/>
</dbReference>
<dbReference type="RefSeq" id="WP_176764130.1">
    <property type="nucleotide sequence ID" value="NZ_FNAG01000005.1"/>
</dbReference>
<feature type="signal peptide" evidence="1">
    <location>
        <begin position="1"/>
        <end position="24"/>
    </location>
</feature>
<dbReference type="Proteomes" id="UP000199603">
    <property type="component" value="Unassembled WGS sequence"/>
</dbReference>
<name>A0A1G6WRU4_9GAMM</name>
<keyword evidence="1" id="KW-0732">Signal</keyword>
<feature type="domain" description="Peptidase M28" evidence="2">
    <location>
        <begin position="308"/>
        <end position="524"/>
    </location>
</feature>
<dbReference type="InterPro" id="IPR046450">
    <property type="entry name" value="PA_dom_sf"/>
</dbReference>
<dbReference type="SUPFAM" id="SSF53187">
    <property type="entry name" value="Zn-dependent exopeptidases"/>
    <property type="match status" value="1"/>
</dbReference>
<organism evidence="3 4">
    <name type="scientific">Aquimonas voraii</name>
    <dbReference type="NCBI Taxonomy" id="265719"/>
    <lineage>
        <taxon>Bacteria</taxon>
        <taxon>Pseudomonadati</taxon>
        <taxon>Pseudomonadota</taxon>
        <taxon>Gammaproteobacteria</taxon>
        <taxon>Lysobacterales</taxon>
        <taxon>Lysobacteraceae</taxon>
        <taxon>Aquimonas</taxon>
    </lineage>
</organism>
<keyword evidence="3" id="KW-0645">Protease</keyword>
<dbReference type="Gene3D" id="3.40.630.10">
    <property type="entry name" value="Zn peptidases"/>
    <property type="match status" value="1"/>
</dbReference>
<keyword evidence="3" id="KW-0121">Carboxypeptidase</keyword>
<dbReference type="InterPro" id="IPR045175">
    <property type="entry name" value="M28_fam"/>
</dbReference>
<dbReference type="Pfam" id="PF04389">
    <property type="entry name" value="Peptidase_M28"/>
    <property type="match status" value="1"/>
</dbReference>
<dbReference type="AlphaFoldDB" id="A0A1G6WRU4"/>
<protein>
    <submittedName>
        <fullName evidence="3">Zn-dependent amino-or carboxypeptidase, M28 family</fullName>
    </submittedName>
</protein>
<keyword evidence="4" id="KW-1185">Reference proteome</keyword>
<dbReference type="PROSITE" id="PS51257">
    <property type="entry name" value="PROKAR_LIPOPROTEIN"/>
    <property type="match status" value="1"/>
</dbReference>
<accession>A0A1G6WRU4</accession>
<reference evidence="3 4" key="1">
    <citation type="submission" date="2016-10" db="EMBL/GenBank/DDBJ databases">
        <authorList>
            <person name="de Groot N.N."/>
        </authorList>
    </citation>
    <scope>NUCLEOTIDE SEQUENCE [LARGE SCALE GENOMIC DNA]</scope>
    <source>
        <strain evidence="3 4">DSM 16957</strain>
    </source>
</reference>
<evidence type="ECO:0000256" key="1">
    <source>
        <dbReference type="SAM" id="SignalP"/>
    </source>
</evidence>
<evidence type="ECO:0000259" key="2">
    <source>
        <dbReference type="Pfam" id="PF04389"/>
    </source>
</evidence>
<dbReference type="STRING" id="265719.SAMN04488509_105137"/>
<dbReference type="SUPFAM" id="SSF52025">
    <property type="entry name" value="PA domain"/>
    <property type="match status" value="1"/>
</dbReference>
<feature type="chain" id="PRO_5011746710" evidence="1">
    <location>
        <begin position="25"/>
        <end position="556"/>
    </location>
</feature>
<evidence type="ECO:0000313" key="4">
    <source>
        <dbReference type="Proteomes" id="UP000199603"/>
    </source>
</evidence>
<dbReference type="PANTHER" id="PTHR12147">
    <property type="entry name" value="METALLOPEPTIDASE M28 FAMILY MEMBER"/>
    <property type="match status" value="1"/>
</dbReference>
<keyword evidence="3" id="KW-0378">Hydrolase</keyword>
<dbReference type="GO" id="GO:0008235">
    <property type="term" value="F:metalloexopeptidase activity"/>
    <property type="evidence" value="ECO:0007669"/>
    <property type="project" value="InterPro"/>
</dbReference>
<dbReference type="PANTHER" id="PTHR12147:SF26">
    <property type="entry name" value="PEPTIDASE M28 DOMAIN-CONTAINING PROTEIN"/>
    <property type="match status" value="1"/>
</dbReference>
<evidence type="ECO:0000313" key="3">
    <source>
        <dbReference type="EMBL" id="SDD68588.1"/>
    </source>
</evidence>
<dbReference type="GO" id="GO:0004180">
    <property type="term" value="F:carboxypeptidase activity"/>
    <property type="evidence" value="ECO:0007669"/>
    <property type="project" value="UniProtKB-KW"/>
</dbReference>
<dbReference type="CDD" id="cd04820">
    <property type="entry name" value="PA_M28_1_1"/>
    <property type="match status" value="1"/>
</dbReference>